<evidence type="ECO:0000313" key="5">
    <source>
        <dbReference type="Proteomes" id="UP000694853"/>
    </source>
</evidence>
<reference evidence="5" key="1">
    <citation type="journal article" date="2019" name="Toxins">
        <title>Detection of Abrin-Like and Prepropulchellin-Like Toxin Genes and Transcripts Using Whole Genome Sequencing and Full-Length Transcript Sequencing of Abrus precatorius.</title>
        <authorList>
            <person name="Hovde B.T."/>
            <person name="Daligault H.E."/>
            <person name="Hanschen E.R."/>
            <person name="Kunde Y.A."/>
            <person name="Johnson M.B."/>
            <person name="Starkenburg S.R."/>
            <person name="Johnson S.L."/>
        </authorList>
    </citation>
    <scope>NUCLEOTIDE SEQUENCE [LARGE SCALE GENOMIC DNA]</scope>
</reference>
<gene>
    <name evidence="6" type="primary">LOC113874690</name>
</gene>
<name>A0A8B8MJE0_ABRPR</name>
<sequence>MNSSSNLETRSLLDELSSFKKEGLFNLGHPLFNRMVECFVKSAGIGAIQYVFREAYFSAVEGENNCKSLEAMVKNTGMESLQWGSTAALYSGLTYSLKEARGVQDWKNIAVAGAITAATIAAAAENPTPEHIVQCAITGAAISTAANLLNGI</sequence>
<keyword evidence="3" id="KW-1133">Transmembrane helix</keyword>
<keyword evidence="2" id="KW-0812">Transmembrane</keyword>
<protein>
    <submittedName>
        <fullName evidence="6">Outer envelope pore protein 16-2, chloroplastic-like</fullName>
    </submittedName>
</protein>
<evidence type="ECO:0000256" key="2">
    <source>
        <dbReference type="ARBA" id="ARBA00022692"/>
    </source>
</evidence>
<dbReference type="Pfam" id="PF02466">
    <property type="entry name" value="Tim17"/>
    <property type="match status" value="1"/>
</dbReference>
<dbReference type="AlphaFoldDB" id="A0A8B8MJE0"/>
<dbReference type="RefSeq" id="XP_027368705.1">
    <property type="nucleotide sequence ID" value="XM_027512904.1"/>
</dbReference>
<accession>A0A8B8MJE0</accession>
<dbReference type="GO" id="GO:0015171">
    <property type="term" value="F:amino acid transmembrane transporter activity"/>
    <property type="evidence" value="ECO:0007669"/>
    <property type="project" value="TreeGrafter"/>
</dbReference>
<dbReference type="OrthoDB" id="1913857at2759"/>
<evidence type="ECO:0000256" key="1">
    <source>
        <dbReference type="ARBA" id="ARBA00004141"/>
    </source>
</evidence>
<evidence type="ECO:0000313" key="6">
    <source>
        <dbReference type="RefSeq" id="XP_027368705.1"/>
    </source>
</evidence>
<dbReference type="GeneID" id="113874690"/>
<dbReference type="InterPro" id="IPR045238">
    <property type="entry name" value="Tim23-like"/>
</dbReference>
<dbReference type="PANTHER" id="PTHR15371">
    <property type="entry name" value="TIM23"/>
    <property type="match status" value="1"/>
</dbReference>
<dbReference type="KEGG" id="aprc:113874690"/>
<dbReference type="GO" id="GO:0009707">
    <property type="term" value="C:chloroplast outer membrane"/>
    <property type="evidence" value="ECO:0007669"/>
    <property type="project" value="TreeGrafter"/>
</dbReference>
<proteinExistence type="predicted"/>
<evidence type="ECO:0000256" key="4">
    <source>
        <dbReference type="ARBA" id="ARBA00023136"/>
    </source>
</evidence>
<keyword evidence="5" id="KW-1185">Reference proteome</keyword>
<reference evidence="6" key="2">
    <citation type="submission" date="2025-08" db="UniProtKB">
        <authorList>
            <consortium name="RefSeq"/>
        </authorList>
    </citation>
    <scope>IDENTIFICATION</scope>
    <source>
        <tissue evidence="6">Young leaves</tissue>
    </source>
</reference>
<dbReference type="Proteomes" id="UP000694853">
    <property type="component" value="Unplaced"/>
</dbReference>
<dbReference type="PANTHER" id="PTHR15371:SF1">
    <property type="entry name" value="OUTER ENVELOPE PORE PROTEIN 16-2, CHLOROPLASTIC"/>
    <property type="match status" value="1"/>
</dbReference>
<evidence type="ECO:0000256" key="3">
    <source>
        <dbReference type="ARBA" id="ARBA00022989"/>
    </source>
</evidence>
<keyword evidence="4" id="KW-0472">Membrane</keyword>
<organism evidence="5 6">
    <name type="scientific">Abrus precatorius</name>
    <name type="common">Indian licorice</name>
    <name type="synonym">Glycine abrus</name>
    <dbReference type="NCBI Taxonomy" id="3816"/>
    <lineage>
        <taxon>Eukaryota</taxon>
        <taxon>Viridiplantae</taxon>
        <taxon>Streptophyta</taxon>
        <taxon>Embryophyta</taxon>
        <taxon>Tracheophyta</taxon>
        <taxon>Spermatophyta</taxon>
        <taxon>Magnoliopsida</taxon>
        <taxon>eudicotyledons</taxon>
        <taxon>Gunneridae</taxon>
        <taxon>Pentapetalae</taxon>
        <taxon>rosids</taxon>
        <taxon>fabids</taxon>
        <taxon>Fabales</taxon>
        <taxon>Fabaceae</taxon>
        <taxon>Papilionoideae</taxon>
        <taxon>50 kb inversion clade</taxon>
        <taxon>NPAAA clade</taxon>
        <taxon>indigoferoid/millettioid clade</taxon>
        <taxon>Abreae</taxon>
        <taxon>Abrus</taxon>
    </lineage>
</organism>
<comment type="subcellular location">
    <subcellularLocation>
        <location evidence="1">Membrane</location>
        <topology evidence="1">Multi-pass membrane protein</topology>
    </subcellularLocation>
</comment>